<evidence type="ECO:0000313" key="2">
    <source>
        <dbReference type="Proteomes" id="UP000297716"/>
    </source>
</evidence>
<gene>
    <name evidence="1" type="ORF">E0Z10_g4487</name>
</gene>
<sequence length="185" mass="20886">MHRKFILTYENIRRVLVGIESSGHWDWNLNGVAGTPKAGARIPGNQKGCVATCGQIVHTEILLQNMFESIDELEYSRCHDNGFQYMRGLLSALNDIVTNFHRYHARLQANYIKKWDAAGGGFHSNSRQRSQKGYRGLAEGQKSRLSIITSIHDPELIDINATDTANNISWEEYVLGDFFGDKGGW</sequence>
<protein>
    <submittedName>
        <fullName evidence="1">Uncharacterized protein</fullName>
    </submittedName>
</protein>
<dbReference type="EMBL" id="SKBN01000071">
    <property type="protein sequence ID" value="TGJ84270.1"/>
    <property type="molecule type" value="Genomic_DNA"/>
</dbReference>
<comment type="caution">
    <text evidence="1">The sequence shown here is derived from an EMBL/GenBank/DDBJ whole genome shotgun (WGS) entry which is preliminary data.</text>
</comment>
<organism evidence="1 2">
    <name type="scientific">Xylaria hypoxylon</name>
    <dbReference type="NCBI Taxonomy" id="37992"/>
    <lineage>
        <taxon>Eukaryota</taxon>
        <taxon>Fungi</taxon>
        <taxon>Dikarya</taxon>
        <taxon>Ascomycota</taxon>
        <taxon>Pezizomycotina</taxon>
        <taxon>Sordariomycetes</taxon>
        <taxon>Xylariomycetidae</taxon>
        <taxon>Xylariales</taxon>
        <taxon>Xylariaceae</taxon>
        <taxon>Xylaria</taxon>
    </lineage>
</organism>
<dbReference type="Proteomes" id="UP000297716">
    <property type="component" value="Unassembled WGS sequence"/>
</dbReference>
<reference evidence="1 2" key="1">
    <citation type="submission" date="2019-03" db="EMBL/GenBank/DDBJ databases">
        <title>Draft genome sequence of Xylaria hypoxylon DSM 108379, a ubiquitous saprotrophic-parasitic fungi on hardwood.</title>
        <authorList>
            <person name="Buettner E."/>
            <person name="Leonhardt S."/>
            <person name="Gebauer A.M."/>
            <person name="Liers C."/>
            <person name="Hofrichter M."/>
            <person name="Kellner H."/>
        </authorList>
    </citation>
    <scope>NUCLEOTIDE SEQUENCE [LARGE SCALE GENOMIC DNA]</scope>
    <source>
        <strain evidence="1 2">DSM 108379</strain>
    </source>
</reference>
<proteinExistence type="predicted"/>
<name>A0A4Z0YYI3_9PEZI</name>
<dbReference type="AlphaFoldDB" id="A0A4Z0YYI3"/>
<evidence type="ECO:0000313" key="1">
    <source>
        <dbReference type="EMBL" id="TGJ84270.1"/>
    </source>
</evidence>
<accession>A0A4Z0YYI3</accession>
<keyword evidence="2" id="KW-1185">Reference proteome</keyword>